<dbReference type="EMBL" id="JASBWR010000069">
    <property type="protein sequence ID" value="KAJ9099536.1"/>
    <property type="molecule type" value="Genomic_DNA"/>
</dbReference>
<reference evidence="1" key="1">
    <citation type="submission" date="2023-04" db="EMBL/GenBank/DDBJ databases">
        <title>Draft Genome sequencing of Naganishia species isolated from polar environments using Oxford Nanopore Technology.</title>
        <authorList>
            <person name="Leo P."/>
            <person name="Venkateswaran K."/>
        </authorList>
    </citation>
    <scope>NUCLEOTIDE SEQUENCE</scope>
    <source>
        <strain evidence="1">MNA-CCFEE 5261</strain>
    </source>
</reference>
<gene>
    <name evidence="1" type="ORF">QFC19_005961</name>
</gene>
<protein>
    <submittedName>
        <fullName evidence="1">Uncharacterized protein</fullName>
    </submittedName>
</protein>
<comment type="caution">
    <text evidence="1">The sequence shown here is derived from an EMBL/GenBank/DDBJ whole genome shotgun (WGS) entry which is preliminary data.</text>
</comment>
<proteinExistence type="predicted"/>
<keyword evidence="2" id="KW-1185">Reference proteome</keyword>
<accession>A0ACC2VLN9</accession>
<sequence>MPPKIEDLGAPRRPKNNPFEEKPKKTIRRTAEEIKKGLNEPQFKGNTKLDHLFIKLETIVDGPLESLHLDTLSKRLKIVSQGFEERYKVIEHLLSYLQQVQTYSEEVQHEDKLLIKISLHDIKTFSKLVNIIVIQGVYSALSPFKIGIPIEKRQLRLFHTSKKPLKIAPVKPQPGDSYTESFTQNEKLLVLIYEGFSKLFLVDLDVKDLLLKGTGYSDFLTISAALSTIPYFGTSTRQKFSKQHIHVASIPETYELMQTYSLLAASPSPSYFKQFIMSQLQLLHYNAPRKDGLLALIELVCGLRDKENISTEAFDHVARVVLSKPKSVPTGAYFDSIGEQAYNLLVNINRPIVANCICHFMELLWHKNQLVLNDFFLKKFWSCFNPTNDVHSEVIVSETLLNNNINVLLSLTKNGLPKDFMMAVFSPILIQLWSYFKFLRRNLQPEAVIKAILRSFLLLSDSTSNFLTDIAKNLTVDGGEFWTFAMGPNQLPQIEKKLNSLDESSVSSDKRINSFLGELDESCAAFVELCEDLDESLIQSMFLSILKRWLKTDTSQRIDGDEDPFFVLVDLRLLESIGNKFKEKLARTPFGMLELVYNILLAETTPEQTKSSLLNETVNEGDSDDEDEEVETQLSTHTINVALELTSAIISESTLSLDKQCIDLLRLLVLVLKKVQKNVRDDQLKLTIGSFSERINTVLEGDKPISSAKEAQKQTLKKAIISLNDPLVPVRAHGLYLLRSLVEEKSEVITLEFVLNLHLNQLKDSDPFVYLNAIKGLESLIHWDEKDVVNILTRVYAYPDQDNLEGSDLDERLKVGEVLLRYIQGKGSAFSGSLAETVADATLHLIRRSDEKSVDSRLRMSAMSLLGVCCKTNPLGILNRIENALDCAIGILQLETDVDSSVMRRAAVVLINDLVEGTSLTDKVPFPPEYKSKVWEILNYISSTDKDILTREQASIVLDYIKELLDISLAKK</sequence>
<organism evidence="1 2">
    <name type="scientific">Naganishia cerealis</name>
    <dbReference type="NCBI Taxonomy" id="610337"/>
    <lineage>
        <taxon>Eukaryota</taxon>
        <taxon>Fungi</taxon>
        <taxon>Dikarya</taxon>
        <taxon>Basidiomycota</taxon>
        <taxon>Agaricomycotina</taxon>
        <taxon>Tremellomycetes</taxon>
        <taxon>Filobasidiales</taxon>
        <taxon>Filobasidiaceae</taxon>
        <taxon>Naganishia</taxon>
    </lineage>
</organism>
<name>A0ACC2VLN9_9TREE</name>
<dbReference type="Proteomes" id="UP001241377">
    <property type="component" value="Unassembled WGS sequence"/>
</dbReference>
<evidence type="ECO:0000313" key="1">
    <source>
        <dbReference type="EMBL" id="KAJ9099536.1"/>
    </source>
</evidence>
<evidence type="ECO:0000313" key="2">
    <source>
        <dbReference type="Proteomes" id="UP001241377"/>
    </source>
</evidence>